<evidence type="ECO:0000256" key="1">
    <source>
        <dbReference type="ARBA" id="ARBA00022679"/>
    </source>
</evidence>
<dbReference type="PRINTS" id="PR00102">
    <property type="entry name" value="OTCASE"/>
</dbReference>
<dbReference type="RefSeq" id="WP_263744555.1">
    <property type="nucleotide sequence ID" value="NZ_JAOWRF010000087.1"/>
</dbReference>
<dbReference type="SUPFAM" id="SSF53671">
    <property type="entry name" value="Aspartate/ornithine carbamoyltransferase"/>
    <property type="match status" value="1"/>
</dbReference>
<comment type="similarity">
    <text evidence="2">Belongs to the aspartate/ornithine carbamoyltransferase superfamily.</text>
</comment>
<evidence type="ECO:0000313" key="6">
    <source>
        <dbReference type="Proteomes" id="UP001526143"/>
    </source>
</evidence>
<evidence type="ECO:0000259" key="3">
    <source>
        <dbReference type="Pfam" id="PF00185"/>
    </source>
</evidence>
<evidence type="ECO:0008006" key="7">
    <source>
        <dbReference type="Google" id="ProtNLM"/>
    </source>
</evidence>
<proteinExistence type="inferred from homology"/>
<dbReference type="InterPro" id="IPR006131">
    <property type="entry name" value="Asp_carbamoyltransf_Asp/Orn-bd"/>
</dbReference>
<name>A0ABT3AVA2_9CYAN</name>
<dbReference type="EMBL" id="JAOWRF010000087">
    <property type="protein sequence ID" value="MCV3213049.1"/>
    <property type="molecule type" value="Genomic_DNA"/>
</dbReference>
<keyword evidence="1 2" id="KW-0808">Transferase</keyword>
<dbReference type="InterPro" id="IPR006130">
    <property type="entry name" value="Asp/Orn_carbamoylTrfase"/>
</dbReference>
<dbReference type="Pfam" id="PF00185">
    <property type="entry name" value="OTCace"/>
    <property type="match status" value="1"/>
</dbReference>
<dbReference type="PANTHER" id="PTHR45753">
    <property type="entry name" value="ORNITHINE CARBAMOYLTRANSFERASE, MITOCHONDRIAL"/>
    <property type="match status" value="1"/>
</dbReference>
<reference evidence="5 6" key="1">
    <citation type="submission" date="2022-10" db="EMBL/GenBank/DDBJ databases">
        <title>Identification of biosynthetic pathway for the production of the potent trypsin inhibitor radiosumin.</title>
        <authorList>
            <person name="Fewer D.P."/>
            <person name="Delbaje E."/>
            <person name="Ouyang X."/>
            <person name="Agostino P.D."/>
            <person name="Wahlsten M."/>
            <person name="Jokela J."/>
            <person name="Permi P."/>
            <person name="Haapaniemi E."/>
            <person name="Koistinen H."/>
        </authorList>
    </citation>
    <scope>NUCLEOTIDE SEQUENCE [LARGE SCALE GENOMIC DNA]</scope>
    <source>
        <strain evidence="5 6">NIES-515</strain>
    </source>
</reference>
<dbReference type="Proteomes" id="UP001526143">
    <property type="component" value="Unassembled WGS sequence"/>
</dbReference>
<evidence type="ECO:0000256" key="2">
    <source>
        <dbReference type="RuleBase" id="RU003634"/>
    </source>
</evidence>
<dbReference type="InterPro" id="IPR036901">
    <property type="entry name" value="Asp/Orn_carbamoylTrfase_sf"/>
</dbReference>
<comment type="caution">
    <text evidence="5">The sequence shown here is derived from an EMBL/GenBank/DDBJ whole genome shotgun (WGS) entry which is preliminary data.</text>
</comment>
<dbReference type="InterPro" id="IPR002292">
    <property type="entry name" value="Orn/put_carbamltrans"/>
</dbReference>
<dbReference type="InterPro" id="IPR006132">
    <property type="entry name" value="Asp/Orn_carbamoyltranf_P-bd"/>
</dbReference>
<evidence type="ECO:0000259" key="4">
    <source>
        <dbReference type="Pfam" id="PF02729"/>
    </source>
</evidence>
<feature type="domain" description="Aspartate/ornithine carbamoyltransferase carbamoyl-P binding" evidence="4">
    <location>
        <begin position="3"/>
        <end position="140"/>
    </location>
</feature>
<gene>
    <name evidence="5" type="ORF">OGM63_05830</name>
</gene>
<keyword evidence="6" id="KW-1185">Reference proteome</keyword>
<accession>A0ABT3AVA2</accession>
<feature type="domain" description="Aspartate/ornithine carbamoyltransferase Asp/Orn-binding" evidence="3">
    <location>
        <begin position="146"/>
        <end position="303"/>
    </location>
</feature>
<protein>
    <recommendedName>
        <fullName evidence="7">Ornithine carbamoyltransferase</fullName>
    </recommendedName>
</protein>
<evidence type="ECO:0000313" key="5">
    <source>
        <dbReference type="EMBL" id="MCV3213049.1"/>
    </source>
</evidence>
<dbReference type="Pfam" id="PF02729">
    <property type="entry name" value="OTCace_N"/>
    <property type="match status" value="1"/>
</dbReference>
<dbReference type="PRINTS" id="PR00100">
    <property type="entry name" value="AOTCASE"/>
</dbReference>
<dbReference type="Gene3D" id="3.40.50.1370">
    <property type="entry name" value="Aspartate/ornithine carbamoyltransferase"/>
    <property type="match status" value="2"/>
</dbReference>
<dbReference type="PANTHER" id="PTHR45753:SF3">
    <property type="entry name" value="ORNITHINE TRANSCARBAMYLASE, MITOCHONDRIAL"/>
    <property type="match status" value="1"/>
</dbReference>
<organism evidence="5 6">
    <name type="scientific">Plectonema radiosum NIES-515</name>
    <dbReference type="NCBI Taxonomy" id="2986073"/>
    <lineage>
        <taxon>Bacteria</taxon>
        <taxon>Bacillati</taxon>
        <taxon>Cyanobacteriota</taxon>
        <taxon>Cyanophyceae</taxon>
        <taxon>Oscillatoriophycideae</taxon>
        <taxon>Oscillatoriales</taxon>
        <taxon>Microcoleaceae</taxon>
        <taxon>Plectonema</taxon>
    </lineage>
</organism>
<sequence>MPKNLLSITDVSSNELRMLVNNTIKISQIENPQSLLLGKNVGVYFNRPSTRTKTSFTLAASNLGASVITYRPDDLQLTTGETIEDTAGVLGEYLDVLVIRCKETSEAKIFTVPPKMSVINALSDEEHPTQTIADLATIQEKFNQLEGRKVLFLGEGGNIATSFLLAASRIPQMELTFITPSKYGFKEQVIRQAKEFAQESSAKIFYHHNPQELPEQVDVVYTTRWRSMGEEKFDRKWLDNFKGFQVTKTLLERVSNSSTILMHDLPAERGAEVDYEVLEDERSAIYQQARNKYTSAKAILAWCCDTVF</sequence>